<protein>
    <submittedName>
        <fullName evidence="2">Uncharacterized protein</fullName>
    </submittedName>
</protein>
<gene>
    <name evidence="2" type="ORF">PCOR1329_LOCUS11011</name>
</gene>
<dbReference type="EMBL" id="CAUYUJ010003149">
    <property type="protein sequence ID" value="CAK0804094.1"/>
    <property type="molecule type" value="Genomic_DNA"/>
</dbReference>
<evidence type="ECO:0000256" key="1">
    <source>
        <dbReference type="SAM" id="MobiDB-lite"/>
    </source>
</evidence>
<comment type="caution">
    <text evidence="2">The sequence shown here is derived from an EMBL/GenBank/DDBJ whole genome shotgun (WGS) entry which is preliminary data.</text>
</comment>
<keyword evidence="3" id="KW-1185">Reference proteome</keyword>
<dbReference type="Proteomes" id="UP001189429">
    <property type="component" value="Unassembled WGS sequence"/>
</dbReference>
<organism evidence="2 3">
    <name type="scientific">Prorocentrum cordatum</name>
    <dbReference type="NCBI Taxonomy" id="2364126"/>
    <lineage>
        <taxon>Eukaryota</taxon>
        <taxon>Sar</taxon>
        <taxon>Alveolata</taxon>
        <taxon>Dinophyceae</taxon>
        <taxon>Prorocentrales</taxon>
        <taxon>Prorocentraceae</taxon>
        <taxon>Prorocentrum</taxon>
    </lineage>
</organism>
<reference evidence="2" key="1">
    <citation type="submission" date="2023-10" db="EMBL/GenBank/DDBJ databases">
        <authorList>
            <person name="Chen Y."/>
            <person name="Shah S."/>
            <person name="Dougan E. K."/>
            <person name="Thang M."/>
            <person name="Chan C."/>
        </authorList>
    </citation>
    <scope>NUCLEOTIDE SEQUENCE [LARGE SCALE GENOMIC DNA]</scope>
</reference>
<name>A0ABN9QDV5_9DINO</name>
<evidence type="ECO:0000313" key="3">
    <source>
        <dbReference type="Proteomes" id="UP001189429"/>
    </source>
</evidence>
<proteinExistence type="predicted"/>
<sequence length="287" mass="30257">MQEHEDSVAMNHQIHQTSGRAQQLLSQESLSSAAAEELQFERAWWAEALKSMIQEHLADQMAAIREAFEGPVVEIGRAQRIQAELQQTQQLQMQQLQGSVLEIRQAASEAAVPVANGPGKRETRLQDARPQSAPPPPDGASRATPPEAPPPPGGSPQAGSALAAELGDAVRAAVRAELGELLAEGGPLRGALRSEAEAASGSCGCSPCRRRLSGTLRHSLEQTHGEGVDTTAAEDFGSFAPSLVRGASFGSQAAIKRNNSAASEHFAHIIETANVERASAVDSDSNE</sequence>
<feature type="region of interest" description="Disordered" evidence="1">
    <location>
        <begin position="110"/>
        <end position="163"/>
    </location>
</feature>
<accession>A0ABN9QDV5</accession>
<evidence type="ECO:0000313" key="2">
    <source>
        <dbReference type="EMBL" id="CAK0804094.1"/>
    </source>
</evidence>
<feature type="non-terminal residue" evidence="2">
    <location>
        <position position="287"/>
    </location>
</feature>